<comment type="caution">
    <text evidence="1">The sequence shown here is derived from an EMBL/GenBank/DDBJ whole genome shotgun (WGS) entry which is preliminary data.</text>
</comment>
<sequence length="66" mass="6709">MTRPLTTAPPTGVAVRSLAPDLARGFMLLAIALAHAPAFVDDWDLGPAALNTIASPPPSESPSESG</sequence>
<keyword evidence="2" id="KW-1185">Reference proteome</keyword>
<name>A0ABW3YGK5_9ACTN</name>
<evidence type="ECO:0000313" key="2">
    <source>
        <dbReference type="Proteomes" id="UP001597260"/>
    </source>
</evidence>
<dbReference type="EMBL" id="JBHTMP010000024">
    <property type="protein sequence ID" value="MFD1322766.1"/>
    <property type="molecule type" value="Genomic_DNA"/>
</dbReference>
<proteinExistence type="predicted"/>
<accession>A0ABW3YGK5</accession>
<dbReference type="RefSeq" id="WP_377571922.1">
    <property type="nucleotide sequence ID" value="NZ_JBHTMP010000024.1"/>
</dbReference>
<dbReference type="Proteomes" id="UP001597260">
    <property type="component" value="Unassembled WGS sequence"/>
</dbReference>
<protein>
    <submittedName>
        <fullName evidence="1">Uncharacterized protein</fullName>
    </submittedName>
</protein>
<evidence type="ECO:0000313" key="1">
    <source>
        <dbReference type="EMBL" id="MFD1322766.1"/>
    </source>
</evidence>
<reference evidence="2" key="1">
    <citation type="journal article" date="2019" name="Int. J. Syst. Evol. Microbiol.">
        <title>The Global Catalogue of Microorganisms (GCM) 10K type strain sequencing project: providing services to taxonomists for standard genome sequencing and annotation.</title>
        <authorList>
            <consortium name="The Broad Institute Genomics Platform"/>
            <consortium name="The Broad Institute Genome Sequencing Center for Infectious Disease"/>
            <person name="Wu L."/>
            <person name="Ma J."/>
        </authorList>
    </citation>
    <scope>NUCLEOTIDE SEQUENCE [LARGE SCALE GENOMIC DNA]</scope>
    <source>
        <strain evidence="2">JCM 31037</strain>
    </source>
</reference>
<organism evidence="1 2">
    <name type="scientific">Micromonospora sonneratiae</name>
    <dbReference type="NCBI Taxonomy" id="1184706"/>
    <lineage>
        <taxon>Bacteria</taxon>
        <taxon>Bacillati</taxon>
        <taxon>Actinomycetota</taxon>
        <taxon>Actinomycetes</taxon>
        <taxon>Micromonosporales</taxon>
        <taxon>Micromonosporaceae</taxon>
        <taxon>Micromonospora</taxon>
    </lineage>
</organism>
<gene>
    <name evidence="1" type="ORF">ACFQ4H_16835</name>
</gene>